<accession>A0A0A7PMP7</accession>
<organism evidence="3 4">
    <name type="scientific">Sphingopyxis fribergensis</name>
    <dbReference type="NCBI Taxonomy" id="1515612"/>
    <lineage>
        <taxon>Bacteria</taxon>
        <taxon>Pseudomonadati</taxon>
        <taxon>Pseudomonadota</taxon>
        <taxon>Alphaproteobacteria</taxon>
        <taxon>Sphingomonadales</taxon>
        <taxon>Sphingomonadaceae</taxon>
        <taxon>Sphingopyxis</taxon>
    </lineage>
</organism>
<evidence type="ECO:0000256" key="1">
    <source>
        <dbReference type="SAM" id="Phobius"/>
    </source>
</evidence>
<feature type="transmembrane region" description="Helical" evidence="1">
    <location>
        <begin position="66"/>
        <end position="87"/>
    </location>
</feature>
<keyword evidence="1" id="KW-0812">Transmembrane</keyword>
<dbReference type="STRING" id="1515612.SKP52_22225"/>
<dbReference type="Gene3D" id="3.60.10.10">
    <property type="entry name" value="Endonuclease/exonuclease/phosphatase"/>
    <property type="match status" value="1"/>
</dbReference>
<dbReference type="InterPro" id="IPR005135">
    <property type="entry name" value="Endo/exonuclease/phosphatase"/>
</dbReference>
<feature type="domain" description="Endonuclease/exonuclease/phosphatase" evidence="2">
    <location>
        <begin position="103"/>
        <end position="305"/>
    </location>
</feature>
<feature type="transmembrane region" description="Helical" evidence="1">
    <location>
        <begin position="36"/>
        <end position="54"/>
    </location>
</feature>
<evidence type="ECO:0000313" key="3">
    <source>
        <dbReference type="EMBL" id="AJA11295.1"/>
    </source>
</evidence>
<dbReference type="Pfam" id="PF03372">
    <property type="entry name" value="Exo_endo_phos"/>
    <property type="match status" value="1"/>
</dbReference>
<dbReference type="AlphaFoldDB" id="A0A0A7PMP7"/>
<dbReference type="EMBL" id="CP009122">
    <property type="protein sequence ID" value="AJA11295.1"/>
    <property type="molecule type" value="Genomic_DNA"/>
</dbReference>
<gene>
    <name evidence="3" type="ORF">SKP52_22225</name>
</gene>
<keyword evidence="4" id="KW-1185">Reference proteome</keyword>
<sequence length="319" mass="34846">MSRRKAPGYAGLVILGLLLGLAFLGADIEMLDSINIAAPVWTALALTYLLLALWGDWHAGRRGRAAMSALLAAGYLGFALLIFRPLWDGVDPVAAGGESFRLVSFNINKENPEQREVARWIEAQSPDFIILLEARDRTGSVSRMLKARYPYQYDCRGDGYCSTLILSRTPALDVTHHARGDAENRKAISALTARFDREGREIAITAAHMPRPWPMGRQASRLRELAAVATEPSGSQIVVGDFNNVPWTFAMNRLAVDLDIRLMSRALATWPTGGPGAVLPIDNIYGRGCLGLVDLSRGPEIWSDHHPLVMTARIGGCDG</sequence>
<protein>
    <recommendedName>
        <fullName evidence="2">Endonuclease/exonuclease/phosphatase domain-containing protein</fullName>
    </recommendedName>
</protein>
<dbReference type="KEGG" id="sphk:SKP52_22225"/>
<dbReference type="GO" id="GO:0003824">
    <property type="term" value="F:catalytic activity"/>
    <property type="evidence" value="ECO:0007669"/>
    <property type="project" value="InterPro"/>
</dbReference>
<name>A0A0A7PMP7_9SPHN</name>
<keyword evidence="1" id="KW-1133">Transmembrane helix</keyword>
<dbReference type="InterPro" id="IPR036691">
    <property type="entry name" value="Endo/exonu/phosph_ase_sf"/>
</dbReference>
<dbReference type="SUPFAM" id="SSF56219">
    <property type="entry name" value="DNase I-like"/>
    <property type="match status" value="1"/>
</dbReference>
<proteinExistence type="predicted"/>
<evidence type="ECO:0000313" key="4">
    <source>
        <dbReference type="Proteomes" id="UP000030907"/>
    </source>
</evidence>
<keyword evidence="1" id="KW-0472">Membrane</keyword>
<dbReference type="HOGENOM" id="CLU_052333_0_1_5"/>
<dbReference type="Proteomes" id="UP000030907">
    <property type="component" value="Chromosome"/>
</dbReference>
<reference evidence="3 4" key="1">
    <citation type="journal article" date="2015" name="Int. J. Syst. Evol. Microbiol.">
        <title>Description of Sphingopyxis fribergensis sp. nov. - a soil bacterium with the ability to degrade styrene and phenylacetic acid.</title>
        <authorList>
            <person name="Oelschlagel M."/>
            <person name="Ruckert C."/>
            <person name="Kalinowski J."/>
            <person name="Schmidt G."/>
            <person name="Schlomann M."/>
            <person name="Tischler D."/>
        </authorList>
    </citation>
    <scope>NUCLEOTIDE SEQUENCE [LARGE SCALE GENOMIC DNA]</scope>
    <source>
        <strain evidence="3 4">Kp5.2</strain>
    </source>
</reference>
<evidence type="ECO:0000259" key="2">
    <source>
        <dbReference type="Pfam" id="PF03372"/>
    </source>
</evidence>